<feature type="compositionally biased region" description="Basic and acidic residues" evidence="3">
    <location>
        <begin position="406"/>
        <end position="424"/>
    </location>
</feature>
<gene>
    <name evidence="6" type="ORF">GOMPHAMPRED_008225</name>
</gene>
<dbReference type="SUPFAM" id="SSF47384">
    <property type="entry name" value="Homodimeric domain of signal transducing histidine kinase"/>
    <property type="match status" value="1"/>
</dbReference>
<dbReference type="SMART" id="SM00387">
    <property type="entry name" value="HATPase_c"/>
    <property type="match status" value="1"/>
</dbReference>
<dbReference type="InterPro" id="IPR036097">
    <property type="entry name" value="HisK_dim/P_sf"/>
</dbReference>
<evidence type="ECO:0008006" key="8">
    <source>
        <dbReference type="Google" id="ProtNLM"/>
    </source>
</evidence>
<feature type="domain" description="Histidine kinase" evidence="4">
    <location>
        <begin position="619"/>
        <end position="901"/>
    </location>
</feature>
<dbReference type="Gene3D" id="3.40.50.2300">
    <property type="match status" value="1"/>
</dbReference>
<name>A0A8H3EZC9_9LECA</name>
<keyword evidence="1 2" id="KW-0597">Phosphoprotein</keyword>
<evidence type="ECO:0000256" key="3">
    <source>
        <dbReference type="SAM" id="MobiDB-lite"/>
    </source>
</evidence>
<dbReference type="SUPFAM" id="SSF55874">
    <property type="entry name" value="ATPase domain of HSP90 chaperone/DNA topoisomerase II/histidine kinase"/>
    <property type="match status" value="1"/>
</dbReference>
<feature type="compositionally biased region" description="Basic and acidic residues" evidence="3">
    <location>
        <begin position="742"/>
        <end position="752"/>
    </location>
</feature>
<dbReference type="Pfam" id="PF00072">
    <property type="entry name" value="Response_reg"/>
    <property type="match status" value="1"/>
</dbReference>
<dbReference type="InterPro" id="IPR050956">
    <property type="entry name" value="2C_system_His_kinase"/>
</dbReference>
<dbReference type="InterPro" id="IPR004358">
    <property type="entry name" value="Sig_transdc_His_kin-like_C"/>
</dbReference>
<dbReference type="CDD" id="cd00082">
    <property type="entry name" value="HisKA"/>
    <property type="match status" value="1"/>
</dbReference>
<protein>
    <recommendedName>
        <fullName evidence="8">Histidine kinase</fullName>
    </recommendedName>
</protein>
<dbReference type="SMART" id="SM00388">
    <property type="entry name" value="HisKA"/>
    <property type="match status" value="1"/>
</dbReference>
<dbReference type="PROSITE" id="PS50110">
    <property type="entry name" value="RESPONSE_REGULATORY"/>
    <property type="match status" value="1"/>
</dbReference>
<evidence type="ECO:0000256" key="1">
    <source>
        <dbReference type="ARBA" id="ARBA00022553"/>
    </source>
</evidence>
<dbReference type="PRINTS" id="PR00344">
    <property type="entry name" value="BCTRLSENSOR"/>
</dbReference>
<dbReference type="Gene3D" id="3.30.565.10">
    <property type="entry name" value="Histidine kinase-like ATPase, C-terminal domain"/>
    <property type="match status" value="1"/>
</dbReference>
<dbReference type="GO" id="GO:0000155">
    <property type="term" value="F:phosphorelay sensor kinase activity"/>
    <property type="evidence" value="ECO:0007669"/>
    <property type="project" value="InterPro"/>
</dbReference>
<feature type="domain" description="Response regulatory" evidence="5">
    <location>
        <begin position="1110"/>
        <end position="1231"/>
    </location>
</feature>
<dbReference type="CDD" id="cd17546">
    <property type="entry name" value="REC_hyHK_CKI1_RcsC-like"/>
    <property type="match status" value="1"/>
</dbReference>
<dbReference type="OrthoDB" id="303614at2759"/>
<feature type="compositionally biased region" description="Low complexity" evidence="3">
    <location>
        <begin position="435"/>
        <end position="447"/>
    </location>
</feature>
<dbReference type="InterPro" id="IPR011006">
    <property type="entry name" value="CheY-like_superfamily"/>
</dbReference>
<dbReference type="SUPFAM" id="SSF55781">
    <property type="entry name" value="GAF domain-like"/>
    <property type="match status" value="1"/>
</dbReference>
<feature type="region of interest" description="Disordered" evidence="3">
    <location>
        <begin position="399"/>
        <end position="447"/>
    </location>
</feature>
<dbReference type="Pfam" id="PF02518">
    <property type="entry name" value="HATPase_c"/>
    <property type="match status" value="1"/>
</dbReference>
<feature type="region of interest" description="Disordered" evidence="3">
    <location>
        <begin position="742"/>
        <end position="761"/>
    </location>
</feature>
<dbReference type="SUPFAM" id="SSF52172">
    <property type="entry name" value="CheY-like"/>
    <property type="match status" value="1"/>
</dbReference>
<dbReference type="InterPro" id="IPR036890">
    <property type="entry name" value="HATPase_C_sf"/>
</dbReference>
<dbReference type="PROSITE" id="PS50109">
    <property type="entry name" value="HIS_KIN"/>
    <property type="match status" value="1"/>
</dbReference>
<evidence type="ECO:0000259" key="5">
    <source>
        <dbReference type="PROSITE" id="PS50110"/>
    </source>
</evidence>
<dbReference type="EMBL" id="CAJPDQ010000009">
    <property type="protein sequence ID" value="CAF9914673.1"/>
    <property type="molecule type" value="Genomic_DNA"/>
</dbReference>
<dbReference type="Gene3D" id="1.10.287.130">
    <property type="match status" value="1"/>
</dbReference>
<reference evidence="6" key="1">
    <citation type="submission" date="2021-03" db="EMBL/GenBank/DDBJ databases">
        <authorList>
            <person name="Tagirdzhanova G."/>
        </authorList>
    </citation>
    <scope>NUCLEOTIDE SEQUENCE</scope>
</reference>
<feature type="region of interest" description="Disordered" evidence="3">
    <location>
        <begin position="249"/>
        <end position="272"/>
    </location>
</feature>
<feature type="compositionally biased region" description="Basic and acidic residues" evidence="3">
    <location>
        <begin position="249"/>
        <end position="262"/>
    </location>
</feature>
<dbReference type="PANTHER" id="PTHR43719">
    <property type="entry name" value="TWO-COMPONENT HISTIDINE KINASE"/>
    <property type="match status" value="1"/>
</dbReference>
<dbReference type="SMART" id="SM00448">
    <property type="entry name" value="REC"/>
    <property type="match status" value="1"/>
</dbReference>
<sequence length="1249" mass="137978">MDILDQRIEKLDRHQLLELRRCREVHRYRPTHFGAVGYAADSDHVEKASMLHAESIAHVPPDASLMAFAELATLRLDVDYCVISLIDDKQQYILARTARSVPMQHTSTNQDIVPPLSEDTVIPRDRSIDNLVLDLALHPEGRDHRDSTLIITDTSAYDFPSANLWSADHPQWRFYAGAPLYSTTKFMIGVFSVMNREPRSQELNQQTTLILENLASTTTELLSARMAHEKRLRAEKMIGGLEAFMERERRGSRDTMKLESPSHKAKASPISSHTPIVEESAAHVPALILPQSLIPSAPLQTQNMGLVEIDQTKGASMDTRLIDSQSSTFSSSRQNEAKQRNVQSAASSASGATGFQKSLLPPRTEAMFSRAARIIREAGHFDGVVFVDASVAALGKDYTITDDADDPSHHGEEKRSSSNDRRDSSPSVPGLGRHSNSSDSSIGLSTSTQSDQRKCLVLGSSITDVSVASNVHKNEEVFSLPESVLRRILRFHPHGRIINFSMDGMVIASSSDETSDFPQRQFKAPVGNLWERGSTSKSVSRSLKMILPQARSLCVVPIWNYERSRWFTCCIAWTETPQRILSSEIELVYLKAFGNVIMAELGHLDAVSGTKQKTTFMSSVSHELRSPLHGILGSVGFLQTTDLDAFQAAMLLSIRTCGNTLLDVIDHVLDVTQMDGFQGQSRSSLQIRDEHTIFLSSDKRIVSNPSFRKLSTISNLRIVTEEVVESVFASLSYQVQQSTIDDHDAVRSDQPDQKGPSAKDSGANRKFVLVILELPHDLEAAVDMPAGAWRRILMNLIGNAIKYTSSGHVRIVVSLGDGGTKSDRRTSRITLTVCDTGIGISQDFLANRIFRAFSQEDSFSSGMGLGLHLVRQLVTSLQGTIRIRSVPGRGTNIKVNLDVPKAGIRPCEEGSEDRMTDIKERLASKTICILYNNVSESRFSDDVQVRGAQLFGEAIQQTLHDWFDVKPVISRGLEIPDADIIVMLETSFVQLEAIRNRFSTGKQAPIVLIVAIDAVEAGTLRSDVRISSKRSIVEVISQPCGPLKLSNILHQCLDRRSMLNNDNENPQNLLRAGNGEVPSIGSTLQKSPLHRAASEGGAPRQMVKLGTTKKILIVDDNSINRRLLVALMRKSNIIYIEAQDGLQALRVYQQQHQEISIVLMDISMPVMDGMTSTREIRKFERKNNIPKVMIIALSGLVSVSARLEALESGVDKFLTKPVNFADLKTLMSELTSSNDTSAKSFATSVLESA</sequence>
<feature type="modified residue" description="4-aspartylphosphate" evidence="2">
    <location>
        <position position="1161"/>
    </location>
</feature>
<keyword evidence="7" id="KW-1185">Reference proteome</keyword>
<dbReference type="InterPro" id="IPR003661">
    <property type="entry name" value="HisK_dim/P_dom"/>
</dbReference>
<dbReference type="PANTHER" id="PTHR43719:SF11">
    <property type="entry name" value="HISTIDINE KINASE_RESPONSE REGULATOR, PUTATIVE-RELATED"/>
    <property type="match status" value="1"/>
</dbReference>
<accession>A0A8H3EZC9</accession>
<dbReference type="AlphaFoldDB" id="A0A8H3EZC9"/>
<dbReference type="InterPro" id="IPR001789">
    <property type="entry name" value="Sig_transdc_resp-reg_receiver"/>
</dbReference>
<evidence type="ECO:0000256" key="2">
    <source>
        <dbReference type="PROSITE-ProRule" id="PRU00169"/>
    </source>
</evidence>
<dbReference type="InterPro" id="IPR005467">
    <property type="entry name" value="His_kinase_dom"/>
</dbReference>
<evidence type="ECO:0000313" key="7">
    <source>
        <dbReference type="Proteomes" id="UP000664169"/>
    </source>
</evidence>
<comment type="caution">
    <text evidence="6">The sequence shown here is derived from an EMBL/GenBank/DDBJ whole genome shotgun (WGS) entry which is preliminary data.</text>
</comment>
<organism evidence="6 7">
    <name type="scientific">Gomphillus americanus</name>
    <dbReference type="NCBI Taxonomy" id="1940652"/>
    <lineage>
        <taxon>Eukaryota</taxon>
        <taxon>Fungi</taxon>
        <taxon>Dikarya</taxon>
        <taxon>Ascomycota</taxon>
        <taxon>Pezizomycotina</taxon>
        <taxon>Lecanoromycetes</taxon>
        <taxon>OSLEUM clade</taxon>
        <taxon>Ostropomycetidae</taxon>
        <taxon>Ostropales</taxon>
        <taxon>Graphidaceae</taxon>
        <taxon>Gomphilloideae</taxon>
        <taxon>Gomphillus</taxon>
    </lineage>
</organism>
<dbReference type="InterPro" id="IPR003594">
    <property type="entry name" value="HATPase_dom"/>
</dbReference>
<dbReference type="Pfam" id="PF00512">
    <property type="entry name" value="HisKA"/>
    <property type="match status" value="1"/>
</dbReference>
<evidence type="ECO:0000313" key="6">
    <source>
        <dbReference type="EMBL" id="CAF9914673.1"/>
    </source>
</evidence>
<proteinExistence type="predicted"/>
<dbReference type="Proteomes" id="UP000664169">
    <property type="component" value="Unassembled WGS sequence"/>
</dbReference>
<evidence type="ECO:0000259" key="4">
    <source>
        <dbReference type="PROSITE" id="PS50109"/>
    </source>
</evidence>
<feature type="region of interest" description="Disordered" evidence="3">
    <location>
        <begin position="324"/>
        <end position="358"/>
    </location>
</feature>